<name>A0A5C1E4K3_9RHOO</name>
<evidence type="ECO:0000259" key="2">
    <source>
        <dbReference type="PROSITE" id="PS50801"/>
    </source>
</evidence>
<dbReference type="PROSITE" id="PS50801">
    <property type="entry name" value="STAS"/>
    <property type="match status" value="1"/>
</dbReference>
<dbReference type="InterPro" id="IPR002645">
    <property type="entry name" value="STAS_dom"/>
</dbReference>
<feature type="domain" description="STAS" evidence="2">
    <location>
        <begin position="365"/>
        <end position="426"/>
    </location>
</feature>
<evidence type="ECO:0000313" key="3">
    <source>
        <dbReference type="EMBL" id="QEL63783.1"/>
    </source>
</evidence>
<organism evidence="3 4">
    <name type="scientific">Oryzomicrobium terrae</name>
    <dbReference type="NCBI Taxonomy" id="1735038"/>
    <lineage>
        <taxon>Bacteria</taxon>
        <taxon>Pseudomonadati</taxon>
        <taxon>Pseudomonadota</taxon>
        <taxon>Betaproteobacteria</taxon>
        <taxon>Rhodocyclales</taxon>
        <taxon>Rhodocyclaceae</taxon>
        <taxon>Oryzomicrobium</taxon>
    </lineage>
</organism>
<evidence type="ECO:0000313" key="4">
    <source>
        <dbReference type="Proteomes" id="UP000323671"/>
    </source>
</evidence>
<dbReference type="CDD" id="cd07043">
    <property type="entry name" value="STAS_anti-anti-sigma_factors"/>
    <property type="match status" value="1"/>
</dbReference>
<accession>A0A5C1E4K3</accession>
<feature type="region of interest" description="Disordered" evidence="1">
    <location>
        <begin position="1"/>
        <end position="72"/>
    </location>
</feature>
<dbReference type="Pfam" id="PF13466">
    <property type="entry name" value="STAS_2"/>
    <property type="match status" value="1"/>
</dbReference>
<dbReference type="InterPro" id="IPR058548">
    <property type="entry name" value="MlaB-like_STAS"/>
</dbReference>
<dbReference type="Gene3D" id="3.30.750.24">
    <property type="entry name" value="STAS domain"/>
    <property type="match status" value="1"/>
</dbReference>
<dbReference type="InterPro" id="IPR052746">
    <property type="entry name" value="MlaB_ABC_Transporter"/>
</dbReference>
<protein>
    <recommendedName>
        <fullName evidence="2">STAS domain-containing protein</fullName>
    </recommendedName>
</protein>
<dbReference type="KEGG" id="otr:OTERR_03070"/>
<dbReference type="Proteomes" id="UP000323671">
    <property type="component" value="Chromosome"/>
</dbReference>
<dbReference type="SUPFAM" id="SSF52091">
    <property type="entry name" value="SpoIIaa-like"/>
    <property type="match status" value="2"/>
</dbReference>
<dbReference type="PANTHER" id="PTHR35849:SF2">
    <property type="entry name" value="BLR2341 PROTEIN"/>
    <property type="match status" value="1"/>
</dbReference>
<gene>
    <name evidence="3" type="ORF">OTERR_03070</name>
</gene>
<sequence length="426" mass="45158">MVFSLFKKPKPSENEPKTVPRPKSVVPPAAPAERHHVSPDADSVAVASVPPLDFTATSPSGTNRAGGASPAAATEFHDDDLDALDFSGLEVTDVGIQVEHQEDPLQGLLEQVAMLYASGADAQVAAILADARNQHRQGALAERLWLMQLDLYQVLDQRSEFDQLALEFAHTFEKSPPTWLVHQDACPVAPLPPGTLQFKGGLEGGNEDGFAPLQSALEQCKRGGALAWDFSRVTLIDPDGCARLAACFDQARQRKITVALSGVDGLLTRLAPRCETGKREAEGCWLLLLNLLALSGDTAGFEERAVDYAVTFEVSPPAWEPVKAAGGAVPAHSAPVAEETFCLSGQLIGERFAGLADFAAGHGQVVIDLARVQRMDFSSAGALLNALTPLKAAGKTVVVRGAHQLLVELLNLVGVAAVAQIVPPKR</sequence>
<dbReference type="PANTHER" id="PTHR35849">
    <property type="entry name" value="BLR2341 PROTEIN"/>
    <property type="match status" value="1"/>
</dbReference>
<evidence type="ECO:0000256" key="1">
    <source>
        <dbReference type="SAM" id="MobiDB-lite"/>
    </source>
</evidence>
<dbReference type="EMBL" id="CP022579">
    <property type="protein sequence ID" value="QEL63783.1"/>
    <property type="molecule type" value="Genomic_DNA"/>
</dbReference>
<dbReference type="InterPro" id="IPR036513">
    <property type="entry name" value="STAS_dom_sf"/>
</dbReference>
<proteinExistence type="predicted"/>
<reference evidence="3 4" key="1">
    <citation type="submission" date="2017-07" db="EMBL/GenBank/DDBJ databases">
        <title>Complete genome sequence of Oryzomicrobium terrae TPP412.</title>
        <authorList>
            <person name="Chiu L.-W."/>
            <person name="Lo K.-J."/>
            <person name="Tsai Y.-M."/>
            <person name="Lin S.-S."/>
            <person name="Kuo C.-H."/>
            <person name="Liu C.-T."/>
        </authorList>
    </citation>
    <scope>NUCLEOTIDE SEQUENCE [LARGE SCALE GENOMIC DNA]</scope>
    <source>
        <strain evidence="3 4">TPP412</strain>
    </source>
</reference>
<dbReference type="AlphaFoldDB" id="A0A5C1E4K3"/>
<keyword evidence="4" id="KW-1185">Reference proteome</keyword>